<dbReference type="InterPro" id="IPR045257">
    <property type="entry name" value="E2/Pdx1"/>
</dbReference>
<evidence type="ECO:0000259" key="6">
    <source>
        <dbReference type="PROSITE" id="PS50968"/>
    </source>
</evidence>
<protein>
    <recommendedName>
        <fullName evidence="4">Dihydrolipoamide acetyltransferase component of pyruvate dehydrogenase complex</fullName>
        <ecNumber evidence="4">2.3.1.-</ecNumber>
    </recommendedName>
</protein>
<dbReference type="CDD" id="cd06849">
    <property type="entry name" value="lipoyl_domain"/>
    <property type="match status" value="1"/>
</dbReference>
<dbReference type="PROSITE" id="PS00189">
    <property type="entry name" value="LIPOYL"/>
    <property type="match status" value="1"/>
</dbReference>
<evidence type="ECO:0000313" key="8">
    <source>
        <dbReference type="EMBL" id="ARP86409.1"/>
    </source>
</evidence>
<keyword evidence="3 4" id="KW-0450">Lipoyl</keyword>
<feature type="domain" description="Peripheral subunit-binding (PSBD)" evidence="7">
    <location>
        <begin position="107"/>
        <end position="144"/>
    </location>
</feature>
<dbReference type="Gene3D" id="4.10.320.10">
    <property type="entry name" value="E3-binding domain"/>
    <property type="match status" value="1"/>
</dbReference>
<comment type="similarity">
    <text evidence="2 4">Belongs to the 2-oxoacid dehydrogenase family.</text>
</comment>
<name>A0A1W6YZV7_9BORD</name>
<dbReference type="GO" id="GO:0016746">
    <property type="term" value="F:acyltransferase activity"/>
    <property type="evidence" value="ECO:0007669"/>
    <property type="project" value="UniProtKB-KW"/>
</dbReference>
<dbReference type="EC" id="2.3.1.-" evidence="4"/>
<proteinExistence type="inferred from homology"/>
<keyword evidence="4" id="KW-0012">Acyltransferase</keyword>
<dbReference type="Proteomes" id="UP000194139">
    <property type="component" value="Chromosome"/>
</dbReference>
<dbReference type="EMBL" id="CP021109">
    <property type="protein sequence ID" value="ARP86409.1"/>
    <property type="molecule type" value="Genomic_DNA"/>
</dbReference>
<dbReference type="Gene3D" id="2.40.50.100">
    <property type="match status" value="1"/>
</dbReference>
<gene>
    <name evidence="8" type="ORF">CAL13_09510</name>
</gene>
<dbReference type="InterPro" id="IPR011053">
    <property type="entry name" value="Single_hybrid_motif"/>
</dbReference>
<evidence type="ECO:0000256" key="4">
    <source>
        <dbReference type="RuleBase" id="RU003423"/>
    </source>
</evidence>
<dbReference type="InterPro" id="IPR003016">
    <property type="entry name" value="2-oxoA_DH_lipoyl-BS"/>
</dbReference>
<dbReference type="SUPFAM" id="SSF52777">
    <property type="entry name" value="CoA-dependent acyltransferases"/>
    <property type="match status" value="1"/>
</dbReference>
<dbReference type="InterPro" id="IPR001078">
    <property type="entry name" value="2-oxoacid_DH_actylTfrase"/>
</dbReference>
<dbReference type="InterPro" id="IPR004167">
    <property type="entry name" value="PSBD"/>
</dbReference>
<dbReference type="Gene3D" id="3.30.559.10">
    <property type="entry name" value="Chloramphenicol acetyltransferase-like domain"/>
    <property type="match status" value="1"/>
</dbReference>
<dbReference type="Pfam" id="PF02817">
    <property type="entry name" value="E3_binding"/>
    <property type="match status" value="1"/>
</dbReference>
<dbReference type="InterPro" id="IPR023213">
    <property type="entry name" value="CAT-like_dom_sf"/>
</dbReference>
<dbReference type="SUPFAM" id="SSF51230">
    <property type="entry name" value="Single hybrid motif"/>
    <property type="match status" value="1"/>
</dbReference>
<dbReference type="AlphaFoldDB" id="A0A1W6YZV7"/>
<feature type="region of interest" description="Disordered" evidence="5">
    <location>
        <begin position="130"/>
        <end position="189"/>
    </location>
</feature>
<accession>A0A1W6YZV7</accession>
<evidence type="ECO:0000256" key="1">
    <source>
        <dbReference type="ARBA" id="ARBA00001938"/>
    </source>
</evidence>
<comment type="cofactor">
    <cofactor evidence="1 4">
        <name>(R)-lipoate</name>
        <dbReference type="ChEBI" id="CHEBI:83088"/>
    </cofactor>
</comment>
<keyword evidence="4" id="KW-0808">Transferase</keyword>
<dbReference type="PROSITE" id="PS50968">
    <property type="entry name" value="BIOTINYL_LIPOYL"/>
    <property type="match status" value="1"/>
</dbReference>
<dbReference type="RefSeq" id="WP_086072214.1">
    <property type="nucleotide sequence ID" value="NZ_CP021109.1"/>
</dbReference>
<evidence type="ECO:0000256" key="3">
    <source>
        <dbReference type="ARBA" id="ARBA00022823"/>
    </source>
</evidence>
<dbReference type="PROSITE" id="PS51826">
    <property type="entry name" value="PSBD"/>
    <property type="match status" value="1"/>
</dbReference>
<evidence type="ECO:0000313" key="9">
    <source>
        <dbReference type="Proteomes" id="UP000194139"/>
    </source>
</evidence>
<dbReference type="PANTHER" id="PTHR23151">
    <property type="entry name" value="DIHYDROLIPOAMIDE ACETYL/SUCCINYL-TRANSFERASE-RELATED"/>
    <property type="match status" value="1"/>
</dbReference>
<evidence type="ECO:0000256" key="5">
    <source>
        <dbReference type="SAM" id="MobiDB-lite"/>
    </source>
</evidence>
<dbReference type="PANTHER" id="PTHR23151:SF90">
    <property type="entry name" value="DIHYDROLIPOYLLYSINE-RESIDUE ACETYLTRANSFERASE COMPONENT OF PYRUVATE DEHYDROGENASE COMPLEX, MITOCHONDRIAL-RELATED"/>
    <property type="match status" value="1"/>
</dbReference>
<reference evidence="8 9" key="1">
    <citation type="submission" date="2017-05" db="EMBL/GenBank/DDBJ databases">
        <title>Complete and WGS of Bordetella genogroups.</title>
        <authorList>
            <person name="Spilker T."/>
            <person name="LiPuma J."/>
        </authorList>
    </citation>
    <scope>NUCLEOTIDE SEQUENCE [LARGE SCALE GENOMIC DNA]</scope>
    <source>
        <strain evidence="8 9">AU17164</strain>
    </source>
</reference>
<sequence>MATLVRMPAVSANAKDAVLVEWLVGEGDAVRRGDSLGGIETDKAVVDLEAECDGRVGKLLVGAGARVAVGAPLAVLLEQGETAADVPGLPEVNGADAGARDGAGRIMASPLARRLAADAGLDLRTVAGSGPGGRIVKRDIERARQETPSRRQSPSPVPPPVMAGEAAAASGGKGQTLQDDTSPTEAQAGTDIDVIPHTAMRLAIARRLTESKTTIPHFYLRGRCRADALLALRAQLNAVAPRRISLNDLAVRAAACALRDVPEMNVTWAPQGLHRHRRADIAVAVATDKGLITPIVRAADTLGVAALSETLGTLVARAREGRLAPVEYEGGSFGVSNLGMHGVMDFAAIINPPQSAMLALGAAAREPMADGDAVVVATVLRYTLAVDHRAIDGALAARWLARFTRYMEQPMALLL</sequence>
<dbReference type="InterPro" id="IPR000089">
    <property type="entry name" value="Biotin_lipoyl"/>
</dbReference>
<feature type="compositionally biased region" description="Basic and acidic residues" evidence="5">
    <location>
        <begin position="136"/>
        <end position="149"/>
    </location>
</feature>
<feature type="domain" description="Lipoyl-binding" evidence="6">
    <location>
        <begin position="2"/>
        <end position="77"/>
    </location>
</feature>
<dbReference type="GO" id="GO:0006086">
    <property type="term" value="P:pyruvate decarboxylation to acetyl-CoA"/>
    <property type="evidence" value="ECO:0007669"/>
    <property type="project" value="InterPro"/>
</dbReference>
<dbReference type="Pfam" id="PF00198">
    <property type="entry name" value="2-oxoacid_dh"/>
    <property type="match status" value="1"/>
</dbReference>
<dbReference type="Pfam" id="PF00364">
    <property type="entry name" value="Biotin_lipoyl"/>
    <property type="match status" value="1"/>
</dbReference>
<dbReference type="GO" id="GO:0045254">
    <property type="term" value="C:pyruvate dehydrogenase complex"/>
    <property type="evidence" value="ECO:0007669"/>
    <property type="project" value="InterPro"/>
</dbReference>
<organism evidence="8 9">
    <name type="scientific">Bordetella genomosp. 9</name>
    <dbReference type="NCBI Taxonomy" id="1416803"/>
    <lineage>
        <taxon>Bacteria</taxon>
        <taxon>Pseudomonadati</taxon>
        <taxon>Pseudomonadota</taxon>
        <taxon>Betaproteobacteria</taxon>
        <taxon>Burkholderiales</taxon>
        <taxon>Alcaligenaceae</taxon>
        <taxon>Bordetella</taxon>
    </lineage>
</organism>
<dbReference type="InterPro" id="IPR036625">
    <property type="entry name" value="E3-bd_dom_sf"/>
</dbReference>
<evidence type="ECO:0000259" key="7">
    <source>
        <dbReference type="PROSITE" id="PS51826"/>
    </source>
</evidence>
<evidence type="ECO:0000256" key="2">
    <source>
        <dbReference type="ARBA" id="ARBA00007317"/>
    </source>
</evidence>
<keyword evidence="9" id="KW-1185">Reference proteome</keyword>
<feature type="compositionally biased region" description="Polar residues" evidence="5">
    <location>
        <begin position="175"/>
        <end position="187"/>
    </location>
</feature>
<dbReference type="SUPFAM" id="SSF47005">
    <property type="entry name" value="Peripheral subunit-binding domain of 2-oxo acid dehydrogenase complex"/>
    <property type="match status" value="1"/>
</dbReference>